<dbReference type="InterPro" id="IPR025877">
    <property type="entry name" value="MobA-like_NTP_Trfase"/>
</dbReference>
<accession>A0A7J4MWJ3</accession>
<organism evidence="3 4">
    <name type="scientific">Methanothermobacter thermautotrophicus</name>
    <name type="common">Methanobacterium thermoformicicum</name>
    <dbReference type="NCBI Taxonomy" id="145262"/>
    <lineage>
        <taxon>Archaea</taxon>
        <taxon>Methanobacteriati</taxon>
        <taxon>Methanobacteriota</taxon>
        <taxon>Methanomada group</taxon>
        <taxon>Methanobacteria</taxon>
        <taxon>Methanobacteriales</taxon>
        <taxon>Methanobacteriaceae</taxon>
        <taxon>Methanothermobacter</taxon>
    </lineage>
</organism>
<evidence type="ECO:0000313" key="3">
    <source>
        <dbReference type="EMBL" id="HIH64983.1"/>
    </source>
</evidence>
<dbReference type="EMBL" id="DUHT01000056">
    <property type="protein sequence ID" value="HIH64983.1"/>
    <property type="molecule type" value="Genomic_DNA"/>
</dbReference>
<dbReference type="InterPro" id="IPR005245">
    <property type="entry name" value="CHP00454"/>
</dbReference>
<dbReference type="InterPro" id="IPR029044">
    <property type="entry name" value="Nucleotide-diphossugar_trans"/>
</dbReference>
<dbReference type="GO" id="GO:0016779">
    <property type="term" value="F:nucleotidyltransferase activity"/>
    <property type="evidence" value="ECO:0007669"/>
    <property type="project" value="TreeGrafter"/>
</dbReference>
<dbReference type="NCBIfam" id="TIGR00454">
    <property type="entry name" value="TIGR00454 family protein"/>
    <property type="match status" value="1"/>
</dbReference>
<dbReference type="Pfam" id="PF12804">
    <property type="entry name" value="NTP_transf_3"/>
    <property type="match status" value="1"/>
</dbReference>
<reference evidence="4" key="1">
    <citation type="journal article" date="2020" name="bioRxiv">
        <title>A rank-normalized archaeal taxonomy based on genome phylogeny resolves widespread incomplete and uneven classifications.</title>
        <authorList>
            <person name="Rinke C."/>
            <person name="Chuvochina M."/>
            <person name="Mussig A.J."/>
            <person name="Chaumeil P.-A."/>
            <person name="Waite D.W."/>
            <person name="Whitman W.B."/>
            <person name="Parks D.H."/>
            <person name="Hugenholtz P."/>
        </authorList>
    </citation>
    <scope>NUCLEOTIDE SEQUENCE [LARGE SCALE GENOMIC DNA]</scope>
</reference>
<evidence type="ECO:0000313" key="4">
    <source>
        <dbReference type="Proteomes" id="UP000538031"/>
    </source>
</evidence>
<dbReference type="PANTHER" id="PTHR19136:SF86">
    <property type="entry name" value="ADENOSYLCOBINAMIDE-PHOSPHATE GUANYLYLTRANSFERASE"/>
    <property type="match status" value="1"/>
</dbReference>
<evidence type="ECO:0000259" key="2">
    <source>
        <dbReference type="Pfam" id="PF12804"/>
    </source>
</evidence>
<sequence length="213" mass="23501">MNRMMALVMAGGRGTRLAIDCEKPLLEVAGRPMIDHVLEALESATGVDGIIVVTSPHTPLTEDHVRGRHPIFRASGGGYVEDLREVLSHLEDSYHEPLLVINSDLPLVRPSTIDWIIASYHSCPEPAMCVAVPEDLCRRHGLDFSGSLDGLVPCGVNILMSKNRVQEQRILEASMLELAVNINSCRDLKVLEKILGEIDGREEAHKRGREVLE</sequence>
<feature type="domain" description="MobA-like NTP transferase" evidence="2">
    <location>
        <begin position="6"/>
        <end position="132"/>
    </location>
</feature>
<gene>
    <name evidence="3" type="ORF">HA285_05240</name>
</gene>
<name>A0A7J4MWJ3_METTF</name>
<dbReference type="AlphaFoldDB" id="A0A7J4MWJ3"/>
<proteinExistence type="predicted"/>
<protein>
    <submittedName>
        <fullName evidence="3">TIGR00454 family protein</fullName>
    </submittedName>
</protein>
<dbReference type="PANTHER" id="PTHR19136">
    <property type="entry name" value="MOLYBDENUM COFACTOR GUANYLYLTRANSFERASE"/>
    <property type="match status" value="1"/>
</dbReference>
<keyword evidence="1" id="KW-0808">Transferase</keyword>
<dbReference type="Proteomes" id="UP000538031">
    <property type="component" value="Unassembled WGS sequence"/>
</dbReference>
<evidence type="ECO:0000256" key="1">
    <source>
        <dbReference type="ARBA" id="ARBA00022679"/>
    </source>
</evidence>
<dbReference type="Gene3D" id="3.90.550.10">
    <property type="entry name" value="Spore Coat Polysaccharide Biosynthesis Protein SpsA, Chain A"/>
    <property type="match status" value="1"/>
</dbReference>
<dbReference type="SUPFAM" id="SSF53448">
    <property type="entry name" value="Nucleotide-diphospho-sugar transferases"/>
    <property type="match status" value="1"/>
</dbReference>
<comment type="caution">
    <text evidence="3">The sequence shown here is derived from an EMBL/GenBank/DDBJ whole genome shotgun (WGS) entry which is preliminary data.</text>
</comment>